<reference evidence="3" key="1">
    <citation type="submission" date="2016-11" db="UniProtKB">
        <authorList>
            <consortium name="WormBaseParasite"/>
        </authorList>
    </citation>
    <scope>IDENTIFICATION</scope>
</reference>
<keyword evidence="2" id="KW-1185">Reference proteome</keyword>
<proteinExistence type="predicted"/>
<organism evidence="2 3">
    <name type="scientific">Steinernema glaseri</name>
    <dbReference type="NCBI Taxonomy" id="37863"/>
    <lineage>
        <taxon>Eukaryota</taxon>
        <taxon>Metazoa</taxon>
        <taxon>Ecdysozoa</taxon>
        <taxon>Nematoda</taxon>
        <taxon>Chromadorea</taxon>
        <taxon>Rhabditida</taxon>
        <taxon>Tylenchina</taxon>
        <taxon>Panagrolaimomorpha</taxon>
        <taxon>Strongyloidoidea</taxon>
        <taxon>Steinernematidae</taxon>
        <taxon>Steinernema</taxon>
    </lineage>
</organism>
<dbReference type="WBParaSite" id="L893_g32254.t1">
    <property type="protein sequence ID" value="L893_g32254.t1"/>
    <property type="gene ID" value="L893_g32254"/>
</dbReference>
<evidence type="ECO:0000313" key="3">
    <source>
        <dbReference type="WBParaSite" id="L893_g32254.t1"/>
    </source>
</evidence>
<feature type="region of interest" description="Disordered" evidence="1">
    <location>
        <begin position="47"/>
        <end position="111"/>
    </location>
</feature>
<name>A0A1I8A3N9_9BILA</name>
<feature type="compositionally biased region" description="Basic residues" evidence="1">
    <location>
        <begin position="52"/>
        <end position="66"/>
    </location>
</feature>
<dbReference type="AlphaFoldDB" id="A0A1I8A3N9"/>
<protein>
    <submittedName>
        <fullName evidence="3">Uncharacterized protein</fullName>
    </submittedName>
</protein>
<sequence>MNNRTVPECSTPLLAQLRVTVWPWVAGGAPTEPKTLSVTRLIDRKTTSEILRRKRKRRRRRRRTATNKREAVKGGAEKEKRVSPSVSEEENSAESRRDIHAATTEPANGIGGEVASEALTLTLFDLRAREVKGVRSMAR</sequence>
<evidence type="ECO:0000313" key="2">
    <source>
        <dbReference type="Proteomes" id="UP000095287"/>
    </source>
</evidence>
<evidence type="ECO:0000256" key="1">
    <source>
        <dbReference type="SAM" id="MobiDB-lite"/>
    </source>
</evidence>
<dbReference type="Proteomes" id="UP000095287">
    <property type="component" value="Unplaced"/>
</dbReference>
<feature type="compositionally biased region" description="Basic and acidic residues" evidence="1">
    <location>
        <begin position="67"/>
        <end position="82"/>
    </location>
</feature>
<accession>A0A1I8A3N9</accession>